<dbReference type="EMBL" id="BRXU01000005">
    <property type="protein sequence ID" value="GLC51966.1"/>
    <property type="molecule type" value="Genomic_DNA"/>
</dbReference>
<keyword evidence="1" id="KW-0479">Metal-binding</keyword>
<feature type="compositionally biased region" description="Polar residues" evidence="5">
    <location>
        <begin position="384"/>
        <end position="397"/>
    </location>
</feature>
<evidence type="ECO:0000256" key="5">
    <source>
        <dbReference type="SAM" id="MobiDB-lite"/>
    </source>
</evidence>
<dbReference type="InterPro" id="IPR013083">
    <property type="entry name" value="Znf_RING/FYVE/PHD"/>
</dbReference>
<evidence type="ECO:0000256" key="2">
    <source>
        <dbReference type="ARBA" id="ARBA00022771"/>
    </source>
</evidence>
<accession>A0A9W6BI70</accession>
<dbReference type="Gene3D" id="3.30.40.10">
    <property type="entry name" value="Zinc/RING finger domain, C3HC4 (zinc finger)"/>
    <property type="match status" value="1"/>
</dbReference>
<dbReference type="SMART" id="SM00744">
    <property type="entry name" value="RINGv"/>
    <property type="match status" value="1"/>
</dbReference>
<sequence>MAPKRKAPATLDLTGDDDEEDCCLAEPAPKRRRNASKRQRPAAAASQAPDAPSGASGGEAGPSSQAAAAAIAPSQGSKRKTKAKAEKPEKEVRVDDLGRKVSYRPTASQDVRARIQRAMPGSSHRMFLVDTRQLSPPGSPGGPSQEFHVLGATGNVYAVRICRSPACTCPDYAKGHLCKHILFVMLRVLRQSPDNPLIWQRALLTSEVEAVLGPLAAADGSGAAAAAGGGGGAIDQSVLAAERVRQRYAAITGGAAAAAAGAAGGGSGGGVQRPVEGECPICYEDMVPGGGGRGAEAITFCRSCGNNMHKACFDRWASSKRSGGQTVTCIYCRAPWQTAAGAGGVVAPPPAPAPVPPAVRAAATSTCRSTATRTAARPPWRSCTAATPTLSWPTTAT</sequence>
<feature type="compositionally biased region" description="Basic and acidic residues" evidence="5">
    <location>
        <begin position="83"/>
        <end position="99"/>
    </location>
</feature>
<dbReference type="SUPFAM" id="SSF57850">
    <property type="entry name" value="RING/U-box"/>
    <property type="match status" value="1"/>
</dbReference>
<dbReference type="PANTHER" id="PTHR21540">
    <property type="entry name" value="RING FINGER AND SWIM DOMAIN-CONTAINING PROTEIN 2"/>
    <property type="match status" value="1"/>
</dbReference>
<protein>
    <submittedName>
        <fullName evidence="8">Uncharacterized protein</fullName>
    </submittedName>
</protein>
<dbReference type="GO" id="GO:0061630">
    <property type="term" value="F:ubiquitin protein ligase activity"/>
    <property type="evidence" value="ECO:0007669"/>
    <property type="project" value="InterPro"/>
</dbReference>
<dbReference type="AlphaFoldDB" id="A0A9W6BI70"/>
<feature type="compositionally biased region" description="Low complexity" evidence="5">
    <location>
        <begin position="61"/>
        <end position="76"/>
    </location>
</feature>
<feature type="region of interest" description="Disordered" evidence="5">
    <location>
        <begin position="1"/>
        <end position="106"/>
    </location>
</feature>
<dbReference type="Pfam" id="PF04434">
    <property type="entry name" value="SWIM"/>
    <property type="match status" value="1"/>
</dbReference>
<dbReference type="InterPro" id="IPR011016">
    <property type="entry name" value="Znf_RING-CH"/>
</dbReference>
<keyword evidence="9" id="KW-1185">Reference proteome</keyword>
<feature type="domain" description="RING-type" evidence="6">
    <location>
        <begin position="279"/>
        <end position="333"/>
    </location>
</feature>
<dbReference type="PANTHER" id="PTHR21540:SF0">
    <property type="entry name" value="PHD FAMILY PROTEIN"/>
    <property type="match status" value="1"/>
</dbReference>
<feature type="region of interest" description="Disordered" evidence="5">
    <location>
        <begin position="378"/>
        <end position="397"/>
    </location>
</feature>
<dbReference type="PROSITE" id="PS50966">
    <property type="entry name" value="ZF_SWIM"/>
    <property type="match status" value="1"/>
</dbReference>
<feature type="domain" description="SWIM-type" evidence="7">
    <location>
        <begin position="157"/>
        <end position="189"/>
    </location>
</feature>
<evidence type="ECO:0000256" key="4">
    <source>
        <dbReference type="PROSITE-ProRule" id="PRU00175"/>
    </source>
</evidence>
<proteinExistence type="predicted"/>
<evidence type="ECO:0000256" key="1">
    <source>
        <dbReference type="ARBA" id="ARBA00022723"/>
    </source>
</evidence>
<comment type="caution">
    <text evidence="8">The sequence shown here is derived from an EMBL/GenBank/DDBJ whole genome shotgun (WGS) entry which is preliminary data.</text>
</comment>
<feature type="compositionally biased region" description="Basic residues" evidence="5">
    <location>
        <begin position="30"/>
        <end position="40"/>
    </location>
</feature>
<dbReference type="Proteomes" id="UP001165080">
    <property type="component" value="Unassembled WGS sequence"/>
</dbReference>
<reference evidence="8 9" key="1">
    <citation type="journal article" date="2023" name="Commun. Biol.">
        <title>Reorganization of the ancestral sex-determining regions during the evolution of trioecy in Pleodorina starrii.</title>
        <authorList>
            <person name="Takahashi K."/>
            <person name="Suzuki S."/>
            <person name="Kawai-Toyooka H."/>
            <person name="Yamamoto K."/>
            <person name="Hamaji T."/>
            <person name="Ootsuki R."/>
            <person name="Yamaguchi H."/>
            <person name="Kawachi M."/>
            <person name="Higashiyama T."/>
            <person name="Nozaki H."/>
        </authorList>
    </citation>
    <scope>NUCLEOTIDE SEQUENCE [LARGE SCALE GENOMIC DNA]</scope>
    <source>
        <strain evidence="8 9">NIES-4479</strain>
    </source>
</reference>
<gene>
    <name evidence="8" type="primary">PLEST004000</name>
    <name evidence="8" type="ORF">PLESTB_000568100</name>
</gene>
<evidence type="ECO:0000259" key="6">
    <source>
        <dbReference type="PROSITE" id="PS50089"/>
    </source>
</evidence>
<dbReference type="CDD" id="cd16494">
    <property type="entry name" value="RING-CH-C4HC3_ZSWM2"/>
    <property type="match status" value="1"/>
</dbReference>
<evidence type="ECO:0000313" key="8">
    <source>
        <dbReference type="EMBL" id="GLC51966.1"/>
    </source>
</evidence>
<dbReference type="GO" id="GO:0008270">
    <property type="term" value="F:zinc ion binding"/>
    <property type="evidence" value="ECO:0007669"/>
    <property type="project" value="UniProtKB-KW"/>
</dbReference>
<dbReference type="InterPro" id="IPR007527">
    <property type="entry name" value="Znf_SWIM"/>
</dbReference>
<keyword evidence="2 4" id="KW-0863">Zinc-finger</keyword>
<feature type="compositionally biased region" description="Acidic residues" evidence="5">
    <location>
        <begin position="14"/>
        <end position="23"/>
    </location>
</feature>
<name>A0A9W6BI70_9CHLO</name>
<dbReference type="InterPro" id="IPR039903">
    <property type="entry name" value="Zswim2"/>
</dbReference>
<evidence type="ECO:0000256" key="3">
    <source>
        <dbReference type="ARBA" id="ARBA00022833"/>
    </source>
</evidence>
<dbReference type="PROSITE" id="PS50089">
    <property type="entry name" value="ZF_RING_2"/>
    <property type="match status" value="1"/>
</dbReference>
<dbReference type="InterPro" id="IPR001841">
    <property type="entry name" value="Znf_RING"/>
</dbReference>
<evidence type="ECO:0000259" key="7">
    <source>
        <dbReference type="PROSITE" id="PS50966"/>
    </source>
</evidence>
<evidence type="ECO:0000313" key="9">
    <source>
        <dbReference type="Proteomes" id="UP001165080"/>
    </source>
</evidence>
<keyword evidence="3" id="KW-0862">Zinc</keyword>
<feature type="compositionally biased region" description="Low complexity" evidence="5">
    <location>
        <begin position="41"/>
        <end position="54"/>
    </location>
</feature>
<organism evidence="8 9">
    <name type="scientific">Pleodorina starrii</name>
    <dbReference type="NCBI Taxonomy" id="330485"/>
    <lineage>
        <taxon>Eukaryota</taxon>
        <taxon>Viridiplantae</taxon>
        <taxon>Chlorophyta</taxon>
        <taxon>core chlorophytes</taxon>
        <taxon>Chlorophyceae</taxon>
        <taxon>CS clade</taxon>
        <taxon>Chlamydomonadales</taxon>
        <taxon>Volvocaceae</taxon>
        <taxon>Pleodorina</taxon>
    </lineage>
</organism>